<dbReference type="EMBL" id="BMAU01021171">
    <property type="protein sequence ID" value="GFX93010.1"/>
    <property type="molecule type" value="Genomic_DNA"/>
</dbReference>
<organism evidence="1 2">
    <name type="scientific">Trichonephila clavipes</name>
    <name type="common">Golden silk orbweaver</name>
    <name type="synonym">Nephila clavipes</name>
    <dbReference type="NCBI Taxonomy" id="2585209"/>
    <lineage>
        <taxon>Eukaryota</taxon>
        <taxon>Metazoa</taxon>
        <taxon>Ecdysozoa</taxon>
        <taxon>Arthropoda</taxon>
        <taxon>Chelicerata</taxon>
        <taxon>Arachnida</taxon>
        <taxon>Araneae</taxon>
        <taxon>Araneomorphae</taxon>
        <taxon>Entelegynae</taxon>
        <taxon>Araneoidea</taxon>
        <taxon>Nephilidae</taxon>
        <taxon>Trichonephila</taxon>
    </lineage>
</organism>
<dbReference type="Proteomes" id="UP000887159">
    <property type="component" value="Unassembled WGS sequence"/>
</dbReference>
<name>A0A8X6RFA0_TRICX</name>
<dbReference type="AlphaFoldDB" id="A0A8X6RFA0"/>
<accession>A0A8X6RFA0</accession>
<keyword evidence="2" id="KW-1185">Reference proteome</keyword>
<evidence type="ECO:0000313" key="1">
    <source>
        <dbReference type="EMBL" id="GFX93010.1"/>
    </source>
</evidence>
<comment type="caution">
    <text evidence="1">The sequence shown here is derived from an EMBL/GenBank/DDBJ whole genome shotgun (WGS) entry which is preliminary data.</text>
</comment>
<proteinExistence type="predicted"/>
<reference evidence="1" key="1">
    <citation type="submission" date="2020-08" db="EMBL/GenBank/DDBJ databases">
        <title>Multicomponent nature underlies the extraordinary mechanical properties of spider dragline silk.</title>
        <authorList>
            <person name="Kono N."/>
            <person name="Nakamura H."/>
            <person name="Mori M."/>
            <person name="Yoshida Y."/>
            <person name="Ohtoshi R."/>
            <person name="Malay A.D."/>
            <person name="Moran D.A.P."/>
            <person name="Tomita M."/>
            <person name="Numata K."/>
            <person name="Arakawa K."/>
        </authorList>
    </citation>
    <scope>NUCLEOTIDE SEQUENCE</scope>
</reference>
<gene>
    <name evidence="1" type="ORF">TNCV_139541</name>
</gene>
<protein>
    <submittedName>
        <fullName evidence="1">Uncharacterized protein</fullName>
    </submittedName>
</protein>
<sequence length="76" mass="8765">MIERFGKASPVEVVLMEELFSIIFSKKKSGPTSYAKLNIENNYAFSPGRLLIDEPILRHIENCTEEEAHRQLDKIE</sequence>
<evidence type="ECO:0000313" key="2">
    <source>
        <dbReference type="Proteomes" id="UP000887159"/>
    </source>
</evidence>